<keyword evidence="1" id="KW-0227">DNA damage</keyword>
<dbReference type="EMBL" id="JAEFCI010001547">
    <property type="protein sequence ID" value="KAG5462829.1"/>
    <property type="molecule type" value="Genomic_DNA"/>
</dbReference>
<accession>A0A8H8A0M1</accession>
<organism evidence="4 5">
    <name type="scientific">Olpidium bornovanus</name>
    <dbReference type="NCBI Taxonomy" id="278681"/>
    <lineage>
        <taxon>Eukaryota</taxon>
        <taxon>Fungi</taxon>
        <taxon>Fungi incertae sedis</taxon>
        <taxon>Olpidiomycota</taxon>
        <taxon>Olpidiomycotina</taxon>
        <taxon>Olpidiomycetes</taxon>
        <taxon>Olpidiales</taxon>
        <taxon>Olpidiaceae</taxon>
        <taxon>Olpidium</taxon>
    </lineage>
</organism>
<evidence type="ECO:0000256" key="2">
    <source>
        <dbReference type="ARBA" id="ARBA00022801"/>
    </source>
</evidence>
<dbReference type="PANTHER" id="PTHR10150">
    <property type="entry name" value="DNA REPAIR ENDONUCLEASE XPF"/>
    <property type="match status" value="1"/>
</dbReference>
<dbReference type="Proteomes" id="UP000673691">
    <property type="component" value="Unassembled WGS sequence"/>
</dbReference>
<dbReference type="GO" id="GO:0000014">
    <property type="term" value="F:single-stranded DNA endodeoxyribonuclease activity"/>
    <property type="evidence" value="ECO:0007669"/>
    <property type="project" value="TreeGrafter"/>
</dbReference>
<comment type="caution">
    <text evidence="4">The sequence shown here is derived from an EMBL/GenBank/DDBJ whole genome shotgun (WGS) entry which is preliminary data.</text>
</comment>
<dbReference type="OrthoDB" id="361020at2759"/>
<dbReference type="PANTHER" id="PTHR10150:SF0">
    <property type="entry name" value="DNA REPAIR ENDONUCLEASE XPF"/>
    <property type="match status" value="1"/>
</dbReference>
<dbReference type="AlphaFoldDB" id="A0A8H8A0M1"/>
<evidence type="ECO:0000313" key="4">
    <source>
        <dbReference type="EMBL" id="KAG5462829.1"/>
    </source>
</evidence>
<keyword evidence="3" id="KW-0234">DNA repair</keyword>
<keyword evidence="2" id="KW-0378">Hydrolase</keyword>
<gene>
    <name evidence="4" type="ORF">BJ554DRAFT_3362</name>
</gene>
<evidence type="ECO:0000256" key="3">
    <source>
        <dbReference type="ARBA" id="ARBA00023204"/>
    </source>
</evidence>
<sequence>MSDLLPFQRQLITELLDDDGLVVLARGLGLRKILATLLAVYAESTNLVFLLNTGKDEQAALADELACRGTKKALRLRVVNNETPSAERTELYKAGGVVAITSRIFVVDLLNKRVPVHLVTGILVNHAERVTDTSTEAFIIRIYREENNVLENVLRPFDAGFIKAFTDCPEALCTGFAPLERTLKLLPLRRFQVTVKETLETSKADVIELRQPLTQMMKDVQNAIIECMDACLAELRRASKLVVVDEMTVENALFKSFDVLIRRQLDPIWHKLGHRTKHYMVSYDCVTFHAFLEAILASNSPNPSGATGFSTWQQSPWLLTDAGNTLVRVARERVYKRGVPEEFLRSAELPGCPPGIILEEQPKWRLLWDILQEIEHEAAASSGRAPDGSCGELEGPVLVMANDERECLQIRELLSSTDLGAEETDPGTTPGGRKMLRRLLASHLKWKAGINQQAEVLSTAATSGPLETFLEADNRYQSLYGLLPQDRVVIVRPYTGEDDDVVLEEIQPKYIVLYDPDPAFIRRIEVGGLKS</sequence>
<evidence type="ECO:0000256" key="1">
    <source>
        <dbReference type="ARBA" id="ARBA00022763"/>
    </source>
</evidence>
<dbReference type="GO" id="GO:0000724">
    <property type="term" value="P:double-strand break repair via homologous recombination"/>
    <property type="evidence" value="ECO:0007669"/>
    <property type="project" value="TreeGrafter"/>
</dbReference>
<dbReference type="GO" id="GO:0000110">
    <property type="term" value="C:nucleotide-excision repair factor 1 complex"/>
    <property type="evidence" value="ECO:0007669"/>
    <property type="project" value="TreeGrafter"/>
</dbReference>
<keyword evidence="5" id="KW-1185">Reference proteome</keyword>
<dbReference type="GO" id="GO:1901255">
    <property type="term" value="P:nucleotide-excision repair involved in interstrand cross-link repair"/>
    <property type="evidence" value="ECO:0007669"/>
    <property type="project" value="TreeGrafter"/>
</dbReference>
<proteinExistence type="predicted"/>
<dbReference type="GO" id="GO:0003697">
    <property type="term" value="F:single-stranded DNA binding"/>
    <property type="evidence" value="ECO:0007669"/>
    <property type="project" value="TreeGrafter"/>
</dbReference>
<protein>
    <submittedName>
        <fullName evidence="4">Uncharacterized protein</fullName>
    </submittedName>
</protein>
<evidence type="ECO:0000313" key="5">
    <source>
        <dbReference type="Proteomes" id="UP000673691"/>
    </source>
</evidence>
<name>A0A8H8A0M1_9FUNG</name>
<dbReference type="GO" id="GO:0000712">
    <property type="term" value="P:resolution of meiotic recombination intermediates"/>
    <property type="evidence" value="ECO:0007669"/>
    <property type="project" value="TreeGrafter"/>
</dbReference>
<reference evidence="4 5" key="1">
    <citation type="journal article" name="Sci. Rep.">
        <title>Genome-scale phylogenetic analyses confirm Olpidium as the closest living zoosporic fungus to the non-flagellated, terrestrial fungi.</title>
        <authorList>
            <person name="Chang Y."/>
            <person name="Rochon D."/>
            <person name="Sekimoto S."/>
            <person name="Wang Y."/>
            <person name="Chovatia M."/>
            <person name="Sandor L."/>
            <person name="Salamov A."/>
            <person name="Grigoriev I.V."/>
            <person name="Stajich J.E."/>
            <person name="Spatafora J.W."/>
        </authorList>
    </citation>
    <scope>NUCLEOTIDE SEQUENCE [LARGE SCALE GENOMIC DNA]</scope>
    <source>
        <strain evidence="4">S191</strain>
    </source>
</reference>
<dbReference type="GO" id="GO:0003684">
    <property type="term" value="F:damaged DNA binding"/>
    <property type="evidence" value="ECO:0007669"/>
    <property type="project" value="TreeGrafter"/>
</dbReference>